<comment type="caution">
    <text evidence="1">The sequence shown here is derived from an EMBL/GenBank/DDBJ whole genome shotgun (WGS) entry which is preliminary data.</text>
</comment>
<dbReference type="Proteomes" id="UP001237642">
    <property type="component" value="Unassembled WGS sequence"/>
</dbReference>
<protein>
    <submittedName>
        <fullName evidence="1">Uncharacterized protein</fullName>
    </submittedName>
</protein>
<evidence type="ECO:0000313" key="2">
    <source>
        <dbReference type="Proteomes" id="UP001237642"/>
    </source>
</evidence>
<keyword evidence="2" id="KW-1185">Reference proteome</keyword>
<organism evidence="1 2">
    <name type="scientific">Heracleum sosnowskyi</name>
    <dbReference type="NCBI Taxonomy" id="360622"/>
    <lineage>
        <taxon>Eukaryota</taxon>
        <taxon>Viridiplantae</taxon>
        <taxon>Streptophyta</taxon>
        <taxon>Embryophyta</taxon>
        <taxon>Tracheophyta</taxon>
        <taxon>Spermatophyta</taxon>
        <taxon>Magnoliopsida</taxon>
        <taxon>eudicotyledons</taxon>
        <taxon>Gunneridae</taxon>
        <taxon>Pentapetalae</taxon>
        <taxon>asterids</taxon>
        <taxon>campanulids</taxon>
        <taxon>Apiales</taxon>
        <taxon>Apiaceae</taxon>
        <taxon>Apioideae</taxon>
        <taxon>apioid superclade</taxon>
        <taxon>Tordylieae</taxon>
        <taxon>Tordyliinae</taxon>
        <taxon>Heracleum</taxon>
    </lineage>
</organism>
<sequence>MADDLDTAREICSAKGEWVLRLEDYGRTELLPFVVDVEYDESLLLWHIATDLCYHEKVEPLNNDYRKIAKLISDCKLPGRLSSRSAFYYSTPSTIFQLDDSC</sequence>
<evidence type="ECO:0000313" key="1">
    <source>
        <dbReference type="EMBL" id="KAK1376904.1"/>
    </source>
</evidence>
<reference evidence="1" key="2">
    <citation type="submission" date="2023-05" db="EMBL/GenBank/DDBJ databases">
        <authorList>
            <person name="Schelkunov M.I."/>
        </authorList>
    </citation>
    <scope>NUCLEOTIDE SEQUENCE</scope>
    <source>
        <strain evidence="1">Hsosn_3</strain>
        <tissue evidence="1">Leaf</tissue>
    </source>
</reference>
<accession>A0AAD8I1V1</accession>
<reference evidence="1" key="1">
    <citation type="submission" date="2023-02" db="EMBL/GenBank/DDBJ databases">
        <title>Genome of toxic invasive species Heracleum sosnowskyi carries increased number of genes despite the absence of recent whole-genome duplications.</title>
        <authorList>
            <person name="Schelkunov M."/>
            <person name="Shtratnikova V."/>
            <person name="Makarenko M."/>
            <person name="Klepikova A."/>
            <person name="Omelchenko D."/>
            <person name="Novikova G."/>
            <person name="Obukhova E."/>
            <person name="Bogdanov V."/>
            <person name="Penin A."/>
            <person name="Logacheva M."/>
        </authorList>
    </citation>
    <scope>NUCLEOTIDE SEQUENCE</scope>
    <source>
        <strain evidence="1">Hsosn_3</strain>
        <tissue evidence="1">Leaf</tissue>
    </source>
</reference>
<name>A0AAD8I1V1_9APIA</name>
<dbReference type="AlphaFoldDB" id="A0AAD8I1V1"/>
<gene>
    <name evidence="1" type="ORF">POM88_033097</name>
</gene>
<proteinExistence type="predicted"/>
<dbReference type="EMBL" id="JAUIZM010000007">
    <property type="protein sequence ID" value="KAK1376904.1"/>
    <property type="molecule type" value="Genomic_DNA"/>
</dbReference>